<evidence type="ECO:0000313" key="2">
    <source>
        <dbReference type="Proteomes" id="UP000193689"/>
    </source>
</evidence>
<accession>A0A1Y2E1R4</accession>
<dbReference type="EMBL" id="MCFJ01000006">
    <property type="protein sequence ID" value="ORY65294.1"/>
    <property type="molecule type" value="Genomic_DNA"/>
</dbReference>
<organism evidence="1 2">
    <name type="scientific">Pseudomassariella vexata</name>
    <dbReference type="NCBI Taxonomy" id="1141098"/>
    <lineage>
        <taxon>Eukaryota</taxon>
        <taxon>Fungi</taxon>
        <taxon>Dikarya</taxon>
        <taxon>Ascomycota</taxon>
        <taxon>Pezizomycotina</taxon>
        <taxon>Sordariomycetes</taxon>
        <taxon>Xylariomycetidae</taxon>
        <taxon>Amphisphaeriales</taxon>
        <taxon>Pseudomassariaceae</taxon>
        <taxon>Pseudomassariella</taxon>
    </lineage>
</organism>
<dbReference type="InterPro" id="IPR029033">
    <property type="entry name" value="His_PPase_superfam"/>
</dbReference>
<proteinExistence type="predicted"/>
<dbReference type="GeneID" id="63774541"/>
<dbReference type="SUPFAM" id="SSF53254">
    <property type="entry name" value="Phosphoglycerate mutase-like"/>
    <property type="match status" value="1"/>
</dbReference>
<dbReference type="OrthoDB" id="4768043at2759"/>
<keyword evidence="2" id="KW-1185">Reference proteome</keyword>
<dbReference type="Proteomes" id="UP000193689">
    <property type="component" value="Unassembled WGS sequence"/>
</dbReference>
<gene>
    <name evidence="1" type="ORF">BCR38DRAFT_409010</name>
</gene>
<evidence type="ECO:0000313" key="1">
    <source>
        <dbReference type="EMBL" id="ORY65294.1"/>
    </source>
</evidence>
<evidence type="ECO:0008006" key="3">
    <source>
        <dbReference type="Google" id="ProtNLM"/>
    </source>
</evidence>
<reference evidence="1 2" key="1">
    <citation type="submission" date="2016-07" db="EMBL/GenBank/DDBJ databases">
        <title>Pervasive Adenine N6-methylation of Active Genes in Fungi.</title>
        <authorList>
            <consortium name="DOE Joint Genome Institute"/>
            <person name="Mondo S.J."/>
            <person name="Dannebaum R.O."/>
            <person name="Kuo R.C."/>
            <person name="Labutti K."/>
            <person name="Haridas S."/>
            <person name="Kuo A."/>
            <person name="Salamov A."/>
            <person name="Ahrendt S.R."/>
            <person name="Lipzen A."/>
            <person name="Sullivan W."/>
            <person name="Andreopoulos W.B."/>
            <person name="Clum A."/>
            <person name="Lindquist E."/>
            <person name="Daum C."/>
            <person name="Ramamoorthy G.K."/>
            <person name="Gryganskyi A."/>
            <person name="Culley D."/>
            <person name="Magnuson J.K."/>
            <person name="James T.Y."/>
            <person name="O'Malley M.A."/>
            <person name="Stajich J.E."/>
            <person name="Spatafora J.W."/>
            <person name="Visel A."/>
            <person name="Grigoriev I.V."/>
        </authorList>
    </citation>
    <scope>NUCLEOTIDE SEQUENCE [LARGE SCALE GENOMIC DNA]</scope>
    <source>
        <strain evidence="1 2">CBS 129021</strain>
    </source>
</reference>
<dbReference type="AlphaFoldDB" id="A0A1Y2E1R4"/>
<protein>
    <recommendedName>
        <fullName evidence="3">Histidine phosphatase superfamily</fullName>
    </recommendedName>
</protein>
<sequence length="372" mass="42713">MSDAVYNIQYVRHVKSESNKPYNANVHNIDPPLLSWELESQWAQESGQEGPKQGQGEGFDLIRNQVALHLADLENDLEEPPTQLIAVSPLLRTLQTCLMGTPYHLLARGNRQVQIVIHPVLVEQTYWISDRVRPTEDIKATISDALENREYKPKEMPLTINDLNIDWDELNRHWSDDGVPGDLEYSKTLKLWNVKERFWAPENVIERGQAANRALIRLCRELCNGTRGKGAQKPGDFTLMVFGHGGFINFLAEELGNVNSEADQLRLTDWNVGEIRRYELAEADYGGDNCYLKENPARRNCRLRLRGEPSVGDYDRFAENEKRVKLRGWLKNLKEELLVGKDGSGGYIPKEEMVNYQNIQKAYEEERAHRGK</sequence>
<dbReference type="Gene3D" id="3.40.50.1240">
    <property type="entry name" value="Phosphoglycerate mutase-like"/>
    <property type="match status" value="1"/>
</dbReference>
<name>A0A1Y2E1R4_9PEZI</name>
<dbReference type="InParanoid" id="A0A1Y2E1R4"/>
<comment type="caution">
    <text evidence="1">The sequence shown here is derived from an EMBL/GenBank/DDBJ whole genome shotgun (WGS) entry which is preliminary data.</text>
</comment>
<dbReference type="RefSeq" id="XP_040716446.1">
    <property type="nucleotide sequence ID" value="XM_040858329.1"/>
</dbReference>